<gene>
    <name evidence="1" type="ORF">H8S00_13390</name>
</gene>
<dbReference type="RefSeq" id="WP_186840724.1">
    <property type="nucleotide sequence ID" value="NZ_JACOOZ010000012.1"/>
</dbReference>
<dbReference type="SFLD" id="SFLDG01144">
    <property type="entry name" value="C2.B.4:_PGP_Like"/>
    <property type="match status" value="1"/>
</dbReference>
<evidence type="ECO:0000313" key="1">
    <source>
        <dbReference type="EMBL" id="MBC5668956.1"/>
    </source>
</evidence>
<sequence length="267" mass="29857">MDKKIIFLDLDGTLTNDEKKVTPLTQKALLEMQKAGHIVVLASGRPTPGILPVAKAVELEKFGGYIMAFNGGKIINAKTNEVVFEQVLDRKYISPLLKYAKENDIGLITYDDKRIIVGTRMDKYIETESFINKIPVYETDMEEYVTYNPNKLLMTAPPEIATKHEQILAGKYKNQLSISRSADYFIEIMPKGIDKAASIEVLINKLKIRKENTIACGDGYNDISMVEYAGIGVAMENAVDEVKQVADYVTDSNNEDGIAKVVEKFVF</sequence>
<dbReference type="InterPro" id="IPR000150">
    <property type="entry name" value="Cof"/>
</dbReference>
<dbReference type="PANTHER" id="PTHR10000">
    <property type="entry name" value="PHOSPHOSERINE PHOSPHATASE"/>
    <property type="match status" value="1"/>
</dbReference>
<dbReference type="PANTHER" id="PTHR10000:SF8">
    <property type="entry name" value="HAD SUPERFAMILY HYDROLASE-LIKE, TYPE 3"/>
    <property type="match status" value="1"/>
</dbReference>
<dbReference type="InterPro" id="IPR023214">
    <property type="entry name" value="HAD_sf"/>
</dbReference>
<name>A0ABR7F5R5_9FIRM</name>
<proteinExistence type="predicted"/>
<accession>A0ABR7F5R5</accession>
<dbReference type="PRINTS" id="PR00119">
    <property type="entry name" value="CATATPASE"/>
</dbReference>
<dbReference type="Pfam" id="PF08282">
    <property type="entry name" value="Hydrolase_3"/>
    <property type="match status" value="1"/>
</dbReference>
<dbReference type="CDD" id="cd07516">
    <property type="entry name" value="HAD_Pase"/>
    <property type="match status" value="1"/>
</dbReference>
<comment type="caution">
    <text evidence="1">The sequence shown here is derived from an EMBL/GenBank/DDBJ whole genome shotgun (WGS) entry which is preliminary data.</text>
</comment>
<reference evidence="1 2" key="1">
    <citation type="submission" date="2020-08" db="EMBL/GenBank/DDBJ databases">
        <title>Genome public.</title>
        <authorList>
            <person name="Liu C."/>
            <person name="Sun Q."/>
        </authorList>
    </citation>
    <scope>NUCLEOTIDE SEQUENCE [LARGE SCALE GENOMIC DNA]</scope>
    <source>
        <strain evidence="1 2">BX4</strain>
    </source>
</reference>
<dbReference type="Gene3D" id="3.30.1240.10">
    <property type="match status" value="1"/>
</dbReference>
<evidence type="ECO:0000313" key="2">
    <source>
        <dbReference type="Proteomes" id="UP000597877"/>
    </source>
</evidence>
<dbReference type="InterPro" id="IPR036412">
    <property type="entry name" value="HAD-like_sf"/>
</dbReference>
<dbReference type="NCBIfam" id="TIGR00099">
    <property type="entry name" value="Cof-subfamily"/>
    <property type="match status" value="1"/>
</dbReference>
<dbReference type="SFLD" id="SFLDS00003">
    <property type="entry name" value="Haloacid_Dehalogenase"/>
    <property type="match status" value="1"/>
</dbReference>
<dbReference type="SUPFAM" id="SSF56784">
    <property type="entry name" value="HAD-like"/>
    <property type="match status" value="1"/>
</dbReference>
<dbReference type="SFLD" id="SFLDG01140">
    <property type="entry name" value="C2.B:_Phosphomannomutase_and_P"/>
    <property type="match status" value="1"/>
</dbReference>
<dbReference type="EMBL" id="JACOOZ010000012">
    <property type="protein sequence ID" value="MBC5668956.1"/>
    <property type="molecule type" value="Genomic_DNA"/>
</dbReference>
<dbReference type="NCBIfam" id="TIGR01484">
    <property type="entry name" value="HAD-SF-IIB"/>
    <property type="match status" value="1"/>
</dbReference>
<organism evidence="1 2">
    <name type="scientific">Eubacterium segne</name>
    <dbReference type="NCBI Taxonomy" id="2763045"/>
    <lineage>
        <taxon>Bacteria</taxon>
        <taxon>Bacillati</taxon>
        <taxon>Bacillota</taxon>
        <taxon>Clostridia</taxon>
        <taxon>Eubacteriales</taxon>
        <taxon>Eubacteriaceae</taxon>
        <taxon>Eubacterium</taxon>
    </lineage>
</organism>
<dbReference type="InterPro" id="IPR006379">
    <property type="entry name" value="HAD-SF_hydro_IIB"/>
</dbReference>
<dbReference type="Gene3D" id="3.40.50.1000">
    <property type="entry name" value="HAD superfamily/HAD-like"/>
    <property type="match status" value="1"/>
</dbReference>
<protein>
    <submittedName>
        <fullName evidence="1">HAD family phosphatase</fullName>
    </submittedName>
</protein>
<dbReference type="Proteomes" id="UP000597877">
    <property type="component" value="Unassembled WGS sequence"/>
</dbReference>
<keyword evidence="2" id="KW-1185">Reference proteome</keyword>